<accession>A0A5C6X4Y8</accession>
<dbReference type="OrthoDB" id="9765113at2"/>
<evidence type="ECO:0000256" key="1">
    <source>
        <dbReference type="SAM" id="MobiDB-lite"/>
    </source>
</evidence>
<dbReference type="RefSeq" id="WP_146976664.1">
    <property type="nucleotide sequence ID" value="NZ_VOSL01000136.1"/>
</dbReference>
<gene>
    <name evidence="3" type="ORF">FRC96_18390</name>
</gene>
<reference evidence="3 4" key="1">
    <citation type="submission" date="2019-08" db="EMBL/GenBank/DDBJ databases">
        <title>Bradymonadales sp. TMQ2.</title>
        <authorList>
            <person name="Liang Q."/>
        </authorList>
    </citation>
    <scope>NUCLEOTIDE SEQUENCE [LARGE SCALE GENOMIC DNA]</scope>
    <source>
        <strain evidence="3 4">TMQ2</strain>
    </source>
</reference>
<dbReference type="Proteomes" id="UP000321046">
    <property type="component" value="Unassembled WGS sequence"/>
</dbReference>
<dbReference type="EMBL" id="VOSL01000136">
    <property type="protein sequence ID" value="TXD32245.1"/>
    <property type="molecule type" value="Genomic_DNA"/>
</dbReference>
<sequence length="480" mass="51784">MRCMPPRTTLTLLTGLLTLAIAAPASAQSSAGSESDDAPVVMLSAEAGVGPVAEDVFLNLTPRLTFIKLLPAPLCEGGGTCSALLHAALQVPLRLRLADRAPEQNTLLREEDWLELSDYLRIIRRLEYGTLNDPLYVRLGELGGASLGNGTIIGGYYNVITTDHYRLGLRAHLDLKRAGVELLANNLASPNLLGVRAHARPSTFFENAPRALDRLQLGATLVTDLRAPTDLERNPDGSALAGPTREPRVESSQPTTLLGLDLRANLIERARLSLTPYLDLNAHLGLGSGLHAGLLWRQNIADPVEISARLEYRRLSGRYLPEYIDPLYEVSRFQSLSPTEPGLAGPKLRVARSTPPTTRHGAQAWVQARLAGILTLSAAYEDAQGPGNAALRARAALQLAGRLQLGAFYYKAHLDGPATESITEGIVDRDGALTVAEGRLGLWGPLYAHAQYGGLWQLRDDGVFETVRLWNIGLGAGMSF</sequence>
<comment type="caution">
    <text evidence="3">The sequence shown here is derived from an EMBL/GenBank/DDBJ whole genome shotgun (WGS) entry which is preliminary data.</text>
</comment>
<protein>
    <submittedName>
        <fullName evidence="3">Uncharacterized protein</fullName>
    </submittedName>
</protein>
<feature type="region of interest" description="Disordered" evidence="1">
    <location>
        <begin position="228"/>
        <end position="254"/>
    </location>
</feature>
<dbReference type="AlphaFoldDB" id="A0A5C6X4Y8"/>
<evidence type="ECO:0000313" key="4">
    <source>
        <dbReference type="Proteomes" id="UP000321046"/>
    </source>
</evidence>
<feature type="signal peptide" evidence="2">
    <location>
        <begin position="1"/>
        <end position="27"/>
    </location>
</feature>
<proteinExistence type="predicted"/>
<feature type="chain" id="PRO_5022888076" evidence="2">
    <location>
        <begin position="28"/>
        <end position="480"/>
    </location>
</feature>
<organism evidence="3 4">
    <name type="scientific">Lujinxingia vulgaris</name>
    <dbReference type="NCBI Taxonomy" id="2600176"/>
    <lineage>
        <taxon>Bacteria</taxon>
        <taxon>Deltaproteobacteria</taxon>
        <taxon>Bradymonadales</taxon>
        <taxon>Lujinxingiaceae</taxon>
        <taxon>Lujinxingia</taxon>
    </lineage>
</organism>
<evidence type="ECO:0000256" key="2">
    <source>
        <dbReference type="SAM" id="SignalP"/>
    </source>
</evidence>
<keyword evidence="2" id="KW-0732">Signal</keyword>
<name>A0A5C6X4Y8_9DELT</name>
<evidence type="ECO:0000313" key="3">
    <source>
        <dbReference type="EMBL" id="TXD32245.1"/>
    </source>
</evidence>